<evidence type="ECO:0000256" key="2">
    <source>
        <dbReference type="ARBA" id="ARBA00023125"/>
    </source>
</evidence>
<protein>
    <submittedName>
        <fullName evidence="6">Zn(II)2Cys6 transcription factor (Eurofung)</fullName>
    </submittedName>
</protein>
<dbReference type="GO" id="GO:0000981">
    <property type="term" value="F:DNA-binding transcription factor activity, RNA polymerase II-specific"/>
    <property type="evidence" value="ECO:0000318"/>
    <property type="project" value="GO_Central"/>
</dbReference>
<dbReference type="CDD" id="cd00067">
    <property type="entry name" value="GAL4"/>
    <property type="match status" value="1"/>
</dbReference>
<dbReference type="GO" id="GO:0000978">
    <property type="term" value="F:RNA polymerase II cis-regulatory region sequence-specific DNA binding"/>
    <property type="evidence" value="ECO:0000318"/>
    <property type="project" value="GO_Central"/>
</dbReference>
<gene>
    <name evidence="6" type="ORF">ANIA_08391</name>
</gene>
<keyword evidence="7" id="KW-1185">Reference proteome</keyword>
<evidence type="ECO:0000313" key="7">
    <source>
        <dbReference type="Proteomes" id="UP000000560"/>
    </source>
</evidence>
<dbReference type="Proteomes" id="UP000000560">
    <property type="component" value="Chromosome V"/>
</dbReference>
<sequence length="479" mass="52583">MGSQSSGDLTLSQPRRHIIKACEGCRQQKIKCNGKSPCERCARLSLPCTVRTVARQRRQKILQKRAQQDDVEIIQTALRPVRITDRATGRSAVYGPTSTIALLHLLAANKVNYAISVEVSSTSLVHTDLCMNGLKLNPLAHQPYTIPPTLGLSLTPPLCLTTIPNQILQFFLNREIGNFDKAYALLGPTASKIYAAGFHIEPRGPEVEKLIHILVGLEGFICIALGRPPILGPGIQVSHENESTDAKFFTGLFAILSPSLRAQNNPATGFDELCHSIWTTQARLKAYWEEYEPLLRTAQTEPHRPWNIEDTMRLNTNLYEYAVLTNMKPFLLYMGHQCSALSRAASPASQSSGGMGVNTGALTVTARLGDPFKTANDNAKMASATDCILTSAKSIISTISELRQGCSDAKDLPMHSFFLEAACISLIAYGAWSNNQAGVWDSIELGVRCMEQLQYQRAAAQRLATVRTAMEQTGLKRQL</sequence>
<dbReference type="HOGENOM" id="CLU_569896_0_0_1"/>
<dbReference type="Gene3D" id="4.10.240.10">
    <property type="entry name" value="Zn(2)-C6 fungal-type DNA-binding domain"/>
    <property type="match status" value="1"/>
</dbReference>
<evidence type="ECO:0000256" key="3">
    <source>
        <dbReference type="ARBA" id="ARBA00023163"/>
    </source>
</evidence>
<name>Q5ATI9_EMENI</name>
<proteinExistence type="predicted"/>
<keyword evidence="4" id="KW-0539">Nucleus</keyword>
<dbReference type="OMA" id="TIMYEYA"/>
<dbReference type="OrthoDB" id="4356994at2759"/>
<dbReference type="RefSeq" id="XP_681660.1">
    <property type="nucleotide sequence ID" value="XM_676568.1"/>
</dbReference>
<keyword evidence="3" id="KW-0804">Transcription</keyword>
<dbReference type="PANTHER" id="PTHR47424">
    <property type="entry name" value="REGULATORY PROTEIN GAL4"/>
    <property type="match status" value="1"/>
</dbReference>
<keyword evidence="1" id="KW-0805">Transcription regulation</keyword>
<accession>C8VE90</accession>
<dbReference type="CDD" id="cd12148">
    <property type="entry name" value="fungal_TF_MHR"/>
    <property type="match status" value="1"/>
</dbReference>
<accession>Q5ATI9</accession>
<dbReference type="InterPro" id="IPR036864">
    <property type="entry name" value="Zn2-C6_fun-type_DNA-bd_sf"/>
</dbReference>
<dbReference type="PANTHER" id="PTHR47424:SF15">
    <property type="entry name" value="ZN(II)2CYS6 TRANSCRIPTION FACTOR (EUROFUNG)"/>
    <property type="match status" value="1"/>
</dbReference>
<dbReference type="VEuPathDB" id="FungiDB:AN8391"/>
<dbReference type="SMART" id="SM00066">
    <property type="entry name" value="GAL4"/>
    <property type="match status" value="1"/>
</dbReference>
<dbReference type="PROSITE" id="PS00463">
    <property type="entry name" value="ZN2_CY6_FUNGAL_1"/>
    <property type="match status" value="1"/>
</dbReference>
<dbReference type="KEGG" id="ani:ANIA_08391"/>
<dbReference type="GeneID" id="2868812"/>
<dbReference type="InterPro" id="IPR001138">
    <property type="entry name" value="Zn2Cys6_DnaBD"/>
</dbReference>
<dbReference type="GO" id="GO:0005634">
    <property type="term" value="C:nucleus"/>
    <property type="evidence" value="ECO:0000318"/>
    <property type="project" value="GO_Central"/>
</dbReference>
<dbReference type="InParanoid" id="Q5ATI9"/>
<reference evidence="7" key="2">
    <citation type="journal article" date="2009" name="Fungal Genet. Biol.">
        <title>The 2008 update of the Aspergillus nidulans genome annotation: a community effort.</title>
        <authorList>
            <person name="Wortman J.R."/>
            <person name="Gilsenan J.M."/>
            <person name="Joardar V."/>
            <person name="Deegan J."/>
            <person name="Clutterbuck J."/>
            <person name="Andersen M.R."/>
            <person name="Archer D."/>
            <person name="Bencina M."/>
            <person name="Braus G."/>
            <person name="Coutinho P."/>
            <person name="von Dohren H."/>
            <person name="Doonan J."/>
            <person name="Driessen A.J."/>
            <person name="Durek P."/>
            <person name="Espeso E."/>
            <person name="Fekete E."/>
            <person name="Flipphi M."/>
            <person name="Estrada C.G."/>
            <person name="Geysens S."/>
            <person name="Goldman G."/>
            <person name="de Groot P.W."/>
            <person name="Hansen K."/>
            <person name="Harris S.D."/>
            <person name="Heinekamp T."/>
            <person name="Helmstaedt K."/>
            <person name="Henrissat B."/>
            <person name="Hofmann G."/>
            <person name="Homan T."/>
            <person name="Horio T."/>
            <person name="Horiuchi H."/>
            <person name="James S."/>
            <person name="Jones M."/>
            <person name="Karaffa L."/>
            <person name="Karanyi Z."/>
            <person name="Kato M."/>
            <person name="Keller N."/>
            <person name="Kelly D.E."/>
            <person name="Kiel J.A."/>
            <person name="Kim J.M."/>
            <person name="van der Klei I.J."/>
            <person name="Klis F.M."/>
            <person name="Kovalchuk A."/>
            <person name="Krasevec N."/>
            <person name="Kubicek C.P."/>
            <person name="Liu B."/>
            <person name="Maccabe A."/>
            <person name="Meyer V."/>
            <person name="Mirabito P."/>
            <person name="Miskei M."/>
            <person name="Mos M."/>
            <person name="Mullins J."/>
            <person name="Nelson D.R."/>
            <person name="Nielsen J."/>
            <person name="Oakley B.R."/>
            <person name="Osmani S.A."/>
            <person name="Pakula T."/>
            <person name="Paszewski A."/>
            <person name="Paulsen I."/>
            <person name="Pilsyk S."/>
            <person name="Pocsi I."/>
            <person name="Punt P.J."/>
            <person name="Ram A.F."/>
            <person name="Ren Q."/>
            <person name="Robellet X."/>
            <person name="Robson G."/>
            <person name="Seiboth B."/>
            <person name="van Solingen P."/>
            <person name="Specht T."/>
            <person name="Sun J."/>
            <person name="Taheri-Talesh N."/>
            <person name="Takeshita N."/>
            <person name="Ussery D."/>
            <person name="vanKuyk P.A."/>
            <person name="Visser H."/>
            <person name="van de Vondervoort P.J."/>
            <person name="de Vries R.P."/>
            <person name="Walton J."/>
            <person name="Xiang X."/>
            <person name="Xiong Y."/>
            <person name="Zeng A.P."/>
            <person name="Brandt B.W."/>
            <person name="Cornell M.J."/>
            <person name="van den Hondel C.A."/>
            <person name="Visser J."/>
            <person name="Oliver S.G."/>
            <person name="Turner G."/>
        </authorList>
    </citation>
    <scope>GENOME REANNOTATION</scope>
    <source>
        <strain evidence="7">FGSC A4 / ATCC 38163 / CBS 112.46 / NRRL 194 / M139</strain>
    </source>
</reference>
<dbReference type="SUPFAM" id="SSF57701">
    <property type="entry name" value="Zn2/Cys6 DNA-binding domain"/>
    <property type="match status" value="1"/>
</dbReference>
<reference evidence="7" key="1">
    <citation type="journal article" date="2005" name="Nature">
        <title>Sequencing of Aspergillus nidulans and comparative analysis with A. fumigatus and A. oryzae.</title>
        <authorList>
            <person name="Galagan J.E."/>
            <person name="Calvo S.E."/>
            <person name="Cuomo C."/>
            <person name="Ma L.J."/>
            <person name="Wortman J.R."/>
            <person name="Batzoglou S."/>
            <person name="Lee S.I."/>
            <person name="Basturkmen M."/>
            <person name="Spevak C.C."/>
            <person name="Clutterbuck J."/>
            <person name="Kapitonov V."/>
            <person name="Jurka J."/>
            <person name="Scazzocchio C."/>
            <person name="Farman M."/>
            <person name="Butler J."/>
            <person name="Purcell S."/>
            <person name="Harris S."/>
            <person name="Braus G.H."/>
            <person name="Draht O."/>
            <person name="Busch S."/>
            <person name="D'Enfert C."/>
            <person name="Bouchier C."/>
            <person name="Goldman G.H."/>
            <person name="Bell-Pedersen D."/>
            <person name="Griffiths-Jones S."/>
            <person name="Doonan J.H."/>
            <person name="Yu J."/>
            <person name="Vienken K."/>
            <person name="Pain A."/>
            <person name="Freitag M."/>
            <person name="Selker E.U."/>
            <person name="Archer D.B."/>
            <person name="Penalva M.A."/>
            <person name="Oakley B.R."/>
            <person name="Momany M."/>
            <person name="Tanaka T."/>
            <person name="Kumagai T."/>
            <person name="Asai K."/>
            <person name="Machida M."/>
            <person name="Nierman W.C."/>
            <person name="Denning D.W."/>
            <person name="Caddick M."/>
            <person name="Hynes M."/>
            <person name="Paoletti M."/>
            <person name="Fischer R."/>
            <person name="Miller B."/>
            <person name="Dyer P."/>
            <person name="Sachs M.S."/>
            <person name="Osmani S.A."/>
            <person name="Birren B.W."/>
        </authorList>
    </citation>
    <scope>NUCLEOTIDE SEQUENCE [LARGE SCALE GENOMIC DNA]</scope>
    <source>
        <strain evidence="7">FGSC A4 / ATCC 38163 / CBS 112.46 / NRRL 194 / M139</strain>
    </source>
</reference>
<dbReference type="InterPro" id="IPR051127">
    <property type="entry name" value="Fungal_SecMet_Regulators"/>
</dbReference>
<dbReference type="EMBL" id="BN001305">
    <property type="protein sequence ID" value="CBF80445.1"/>
    <property type="molecule type" value="Genomic_DNA"/>
</dbReference>
<evidence type="ECO:0000256" key="4">
    <source>
        <dbReference type="ARBA" id="ARBA00023242"/>
    </source>
</evidence>
<dbReference type="PROSITE" id="PS50048">
    <property type="entry name" value="ZN2_CY6_FUNGAL_2"/>
    <property type="match status" value="1"/>
</dbReference>
<dbReference type="Pfam" id="PF00172">
    <property type="entry name" value="Zn_clus"/>
    <property type="match status" value="1"/>
</dbReference>
<dbReference type="AlphaFoldDB" id="Q5ATI9"/>
<evidence type="ECO:0000259" key="5">
    <source>
        <dbReference type="PROSITE" id="PS50048"/>
    </source>
</evidence>
<dbReference type="GO" id="GO:0008270">
    <property type="term" value="F:zinc ion binding"/>
    <property type="evidence" value="ECO:0007669"/>
    <property type="project" value="InterPro"/>
</dbReference>
<feature type="domain" description="Zn(2)-C6 fungal-type" evidence="5">
    <location>
        <begin position="21"/>
        <end position="50"/>
    </location>
</feature>
<evidence type="ECO:0000256" key="1">
    <source>
        <dbReference type="ARBA" id="ARBA00023015"/>
    </source>
</evidence>
<keyword evidence="2" id="KW-0238">DNA-binding</keyword>
<organism evidence="6 7">
    <name type="scientific">Emericella nidulans (strain FGSC A4 / ATCC 38163 / CBS 112.46 / NRRL 194 / M139)</name>
    <name type="common">Aspergillus nidulans</name>
    <dbReference type="NCBI Taxonomy" id="227321"/>
    <lineage>
        <taxon>Eukaryota</taxon>
        <taxon>Fungi</taxon>
        <taxon>Dikarya</taxon>
        <taxon>Ascomycota</taxon>
        <taxon>Pezizomycotina</taxon>
        <taxon>Eurotiomycetes</taxon>
        <taxon>Eurotiomycetidae</taxon>
        <taxon>Eurotiales</taxon>
        <taxon>Aspergillaceae</taxon>
        <taxon>Aspergillus</taxon>
        <taxon>Aspergillus subgen. Nidulantes</taxon>
    </lineage>
</organism>
<evidence type="ECO:0000313" key="6">
    <source>
        <dbReference type="EMBL" id="CBF80445.1"/>
    </source>
</evidence>